<dbReference type="PANTHER" id="PTHR22605">
    <property type="entry name" value="RZ-TYPE DOMAIN-CONTAINING PROTEIN"/>
    <property type="match status" value="1"/>
</dbReference>
<feature type="compositionally biased region" description="Basic and acidic residues" evidence="1">
    <location>
        <begin position="315"/>
        <end position="330"/>
    </location>
</feature>
<feature type="region of interest" description="Disordered" evidence="1">
    <location>
        <begin position="22"/>
        <end position="400"/>
    </location>
</feature>
<dbReference type="GO" id="GO:0016887">
    <property type="term" value="F:ATP hydrolysis activity"/>
    <property type="evidence" value="ECO:0007669"/>
    <property type="project" value="InterPro"/>
</dbReference>
<dbReference type="GO" id="GO:0016020">
    <property type="term" value="C:membrane"/>
    <property type="evidence" value="ECO:0007669"/>
    <property type="project" value="TreeGrafter"/>
</dbReference>
<protein>
    <submittedName>
        <fullName evidence="3">Protein ALO17</fullName>
    </submittedName>
</protein>
<keyword evidence="2" id="KW-0472">Membrane</keyword>
<dbReference type="GO" id="GO:0006511">
    <property type="term" value="P:ubiquitin-dependent protein catabolic process"/>
    <property type="evidence" value="ECO:0007669"/>
    <property type="project" value="TreeGrafter"/>
</dbReference>
<feature type="compositionally biased region" description="Polar residues" evidence="1">
    <location>
        <begin position="31"/>
        <end position="45"/>
    </location>
</feature>
<dbReference type="GO" id="GO:0005730">
    <property type="term" value="C:nucleolus"/>
    <property type="evidence" value="ECO:0007669"/>
    <property type="project" value="TreeGrafter"/>
</dbReference>
<keyword evidence="2" id="KW-0812">Transmembrane</keyword>
<feature type="compositionally biased region" description="Basic and acidic residues" evidence="1">
    <location>
        <begin position="345"/>
        <end position="374"/>
    </location>
</feature>
<dbReference type="PaxDb" id="10029-XP_007652107.1"/>
<dbReference type="EMBL" id="JH000058">
    <property type="protein sequence ID" value="EGW06224.1"/>
    <property type="molecule type" value="Genomic_DNA"/>
</dbReference>
<dbReference type="GO" id="GO:2000051">
    <property type="term" value="P:negative regulation of non-canonical Wnt signaling pathway"/>
    <property type="evidence" value="ECO:0007669"/>
    <property type="project" value="TreeGrafter"/>
</dbReference>
<gene>
    <name evidence="3" type="ORF">I79_002362</name>
</gene>
<evidence type="ECO:0000313" key="4">
    <source>
        <dbReference type="Proteomes" id="UP000001075"/>
    </source>
</evidence>
<name>G3GX50_CRIGR</name>
<dbReference type="GO" id="GO:0002040">
    <property type="term" value="P:sprouting angiogenesis"/>
    <property type="evidence" value="ECO:0007669"/>
    <property type="project" value="TreeGrafter"/>
</dbReference>
<organism evidence="3 4">
    <name type="scientific">Cricetulus griseus</name>
    <name type="common">Chinese hamster</name>
    <name type="synonym">Cricetulus barabensis griseus</name>
    <dbReference type="NCBI Taxonomy" id="10029"/>
    <lineage>
        <taxon>Eukaryota</taxon>
        <taxon>Metazoa</taxon>
        <taxon>Chordata</taxon>
        <taxon>Craniata</taxon>
        <taxon>Vertebrata</taxon>
        <taxon>Euteleostomi</taxon>
        <taxon>Mammalia</taxon>
        <taxon>Eutheria</taxon>
        <taxon>Euarchontoglires</taxon>
        <taxon>Glires</taxon>
        <taxon>Rodentia</taxon>
        <taxon>Myomorpha</taxon>
        <taxon>Muroidea</taxon>
        <taxon>Cricetidae</taxon>
        <taxon>Cricetinae</taxon>
        <taxon>Cricetulus</taxon>
    </lineage>
</organism>
<dbReference type="eggNOG" id="ENOG502QQ65">
    <property type="taxonomic scope" value="Eukaryota"/>
</dbReference>
<dbReference type="AlphaFoldDB" id="G3GX50"/>
<feature type="compositionally biased region" description="Polar residues" evidence="1">
    <location>
        <begin position="139"/>
        <end position="172"/>
    </location>
</feature>
<feature type="transmembrane region" description="Helical" evidence="2">
    <location>
        <begin position="705"/>
        <end position="728"/>
    </location>
</feature>
<dbReference type="InterPro" id="IPR031248">
    <property type="entry name" value="RNF213"/>
</dbReference>
<dbReference type="PANTHER" id="PTHR22605:SF16">
    <property type="entry name" value="E3 UBIQUITIN-PROTEIN LIGASE RNF213"/>
    <property type="match status" value="1"/>
</dbReference>
<reference evidence="4" key="1">
    <citation type="journal article" date="2011" name="Nat. Biotechnol.">
        <title>The genomic sequence of the Chinese hamster ovary (CHO)-K1 cell line.</title>
        <authorList>
            <person name="Xu X."/>
            <person name="Nagarajan H."/>
            <person name="Lewis N.E."/>
            <person name="Pan S."/>
            <person name="Cai Z."/>
            <person name="Liu X."/>
            <person name="Chen W."/>
            <person name="Xie M."/>
            <person name="Wang W."/>
            <person name="Hammond S."/>
            <person name="Andersen M.R."/>
            <person name="Neff N."/>
            <person name="Passarelli B."/>
            <person name="Koh W."/>
            <person name="Fan H.C."/>
            <person name="Wang J."/>
            <person name="Gui Y."/>
            <person name="Lee K.H."/>
            <person name="Betenbaugh M.J."/>
            <person name="Quake S.R."/>
            <person name="Famili I."/>
            <person name="Palsson B.O."/>
            <person name="Wang J."/>
        </authorList>
    </citation>
    <scope>NUCLEOTIDE SEQUENCE [LARGE SCALE GENOMIC DNA]</scope>
    <source>
        <strain evidence="4">CHO K1 cell line</strain>
    </source>
</reference>
<feature type="compositionally biased region" description="Polar residues" evidence="1">
    <location>
        <begin position="235"/>
        <end position="248"/>
    </location>
</feature>
<dbReference type="InParanoid" id="G3GX50"/>
<proteinExistence type="predicted"/>
<sequence>MECPRCQHVSQENAPKFCSECGQKLPPATPVQDSENNNAFLVASSSEEKTDLGQVLTEEEVPGSSKELETPEESESDASWTIQMEVDPEVFVDASEDTAGGPEGAQCPPSKKKKKETAGFEVMDAEQSKKEKRRRKSQITNSSSEAGSLSPTSGLWSLDTPSSLGSQDSALPQNQAQQQGGVGSQPGQSLATLHMPMEEGGSVLAEGNSSPLQGHTVKGTDSGPQGGAQRDPVPSNHTGVKDLNTSKPSVDKGLPPEGDCGPALSASKGPCKDTDASQRAPLPESKGEKSEHKEEVSLTAELAASEPIDATAKAAKPERTDGKETRDNAQKQKLSPVSPAPSKHQHQEAELKGRLTDTGKNTQPEDQKKPEENRNYAAALKNKKEERNQKAAAPEATRRTLSPGDGVTVYFHAIVSRDFAFNPDNHRVCVRGGEGLGRKAWSDACEMNYTKDLNELGSLVEGSMVIPRQSLDKPIPYKYVIHRGGSGSKDTAEYEFIYEQPQKKGEHVNRSLLVESALLETRDWHQYDDIICMKPPGKFQRVWNTFTDGTRRDLVKGKKNAAVVMLGRIFSVLQPWSAVNLQSFMTQFKQFYSVVRVPKVHEGQARTWSSLQYEEKEVRMNLWEHVRKQMQPFLEGKSGDALPADCPVGSKLKLGLTVLFMMEAVDFVVSKNDLVWLCYLLTPSAGSLDALLSDLSPIVSKPQKYFLFLLLYFLSHVCGCCTCMCAWLHVEARRSRISCSWRVTEGCEPHVGTGN</sequence>
<dbReference type="GO" id="GO:0004842">
    <property type="term" value="F:ubiquitin-protein transferase activity"/>
    <property type="evidence" value="ECO:0007669"/>
    <property type="project" value="InterPro"/>
</dbReference>
<feature type="compositionally biased region" description="Basic and acidic residues" evidence="1">
    <location>
        <begin position="285"/>
        <end position="296"/>
    </location>
</feature>
<evidence type="ECO:0000256" key="2">
    <source>
        <dbReference type="SAM" id="Phobius"/>
    </source>
</evidence>
<evidence type="ECO:0000313" key="3">
    <source>
        <dbReference type="EMBL" id="EGW06224.1"/>
    </source>
</evidence>
<keyword evidence="2" id="KW-1133">Transmembrane helix</keyword>
<dbReference type="Proteomes" id="UP000001075">
    <property type="component" value="Unassembled WGS sequence"/>
</dbReference>
<feature type="compositionally biased region" description="Acidic residues" evidence="1">
    <location>
        <begin position="86"/>
        <end position="96"/>
    </location>
</feature>
<evidence type="ECO:0000256" key="1">
    <source>
        <dbReference type="SAM" id="MobiDB-lite"/>
    </source>
</evidence>
<dbReference type="STRING" id="10029.G3GX50"/>
<dbReference type="GO" id="GO:0005829">
    <property type="term" value="C:cytosol"/>
    <property type="evidence" value="ECO:0007669"/>
    <property type="project" value="TreeGrafter"/>
</dbReference>
<accession>G3GX50</accession>